<dbReference type="InterPro" id="IPR012349">
    <property type="entry name" value="Split_barrel_FMN-bd"/>
</dbReference>
<dbReference type="EMBL" id="JACIDC010000001">
    <property type="protein sequence ID" value="MBB4038808.1"/>
    <property type="molecule type" value="Genomic_DNA"/>
</dbReference>
<dbReference type="Pfam" id="PF13883">
    <property type="entry name" value="CREG_beta-barrel"/>
    <property type="match status" value="1"/>
</dbReference>
<evidence type="ECO:0000313" key="4">
    <source>
        <dbReference type="Proteomes" id="UP000519439"/>
    </source>
</evidence>
<dbReference type="AlphaFoldDB" id="A0A7W6N701"/>
<dbReference type="InterPro" id="IPR019595">
    <property type="entry name" value="DUF2470"/>
</dbReference>
<feature type="domain" description="CREG-like beta-barrel" evidence="2">
    <location>
        <begin position="12"/>
        <end position="151"/>
    </location>
</feature>
<reference evidence="3 4" key="1">
    <citation type="submission" date="2020-08" db="EMBL/GenBank/DDBJ databases">
        <title>Genomic Encyclopedia of Type Strains, Phase IV (KMG-IV): sequencing the most valuable type-strain genomes for metagenomic binning, comparative biology and taxonomic classification.</title>
        <authorList>
            <person name="Goeker M."/>
        </authorList>
    </citation>
    <scope>NUCLEOTIDE SEQUENCE [LARGE SCALE GENOMIC DNA]</scope>
    <source>
        <strain evidence="3 4">DSM 15743</strain>
    </source>
</reference>
<dbReference type="Gene3D" id="3.20.180.10">
    <property type="entry name" value="PNP-oxidase-like"/>
    <property type="match status" value="1"/>
</dbReference>
<dbReference type="PANTHER" id="PTHR13343:SF17">
    <property type="entry name" value="CELLULAR REPRESSOR OF E1A-STIMULATED GENES, ISOFORM A"/>
    <property type="match status" value="1"/>
</dbReference>
<comment type="caution">
    <text evidence="3">The sequence shown here is derived from an EMBL/GenBank/DDBJ whole genome shotgun (WGS) entry which is preliminary data.</text>
</comment>
<protein>
    <recommendedName>
        <fullName evidence="5">HugZ family protein</fullName>
    </recommendedName>
</protein>
<dbReference type="Proteomes" id="UP000519439">
    <property type="component" value="Unassembled WGS sequence"/>
</dbReference>
<dbReference type="PANTHER" id="PTHR13343">
    <property type="entry name" value="CREG1 PROTEIN"/>
    <property type="match status" value="1"/>
</dbReference>
<feature type="domain" description="DUF2470" evidence="1">
    <location>
        <begin position="173"/>
        <end position="242"/>
    </location>
</feature>
<evidence type="ECO:0000259" key="2">
    <source>
        <dbReference type="Pfam" id="PF13883"/>
    </source>
</evidence>
<accession>A0A7W6N701</accession>
<sequence>MAKEPILPVDDEARGLAKKLMRTARSGALATNEPETGTPFASLVQVGTDLDGSPVILTSQLSVHTRLLEVDPRCSLLLSAIGKGDPLAHPRLTLLARARRLERDSDAAPRIRRRYLLQHPKAELYVDFPDFAFWRLEVEAGSLNGGFGRAYRMERADLLADLSGFFDFYDFEAEAVAHMNGDHADAVGLYATKLCGAREGAWRLIGIDPEGLQLALGDEILRLSFPRALTGPHEVRPMLIRLANEARNRAE</sequence>
<organism evidence="3 4">
    <name type="scientific">Microvirga flocculans</name>
    <dbReference type="NCBI Taxonomy" id="217168"/>
    <lineage>
        <taxon>Bacteria</taxon>
        <taxon>Pseudomonadati</taxon>
        <taxon>Pseudomonadota</taxon>
        <taxon>Alphaproteobacteria</taxon>
        <taxon>Hyphomicrobiales</taxon>
        <taxon>Methylobacteriaceae</taxon>
        <taxon>Microvirga</taxon>
    </lineage>
</organism>
<dbReference type="GO" id="GO:0005737">
    <property type="term" value="C:cytoplasm"/>
    <property type="evidence" value="ECO:0007669"/>
    <property type="project" value="UniProtKB-ARBA"/>
</dbReference>
<keyword evidence="4" id="KW-1185">Reference proteome</keyword>
<dbReference type="RefSeq" id="WP_027314425.1">
    <property type="nucleotide sequence ID" value="NZ_JACIDC010000001.1"/>
</dbReference>
<dbReference type="InterPro" id="IPR037119">
    <property type="entry name" value="Haem_oxidase_HugZ-like_sf"/>
</dbReference>
<gene>
    <name evidence="3" type="ORF">GGR34_000437</name>
</gene>
<dbReference type="SUPFAM" id="SSF50475">
    <property type="entry name" value="FMN-binding split barrel"/>
    <property type="match status" value="1"/>
</dbReference>
<name>A0A7W6N701_9HYPH</name>
<evidence type="ECO:0000259" key="1">
    <source>
        <dbReference type="Pfam" id="PF10615"/>
    </source>
</evidence>
<dbReference type="Gene3D" id="2.30.110.10">
    <property type="entry name" value="Electron Transport, Fmn-binding Protein, Chain A"/>
    <property type="match status" value="1"/>
</dbReference>
<dbReference type="InterPro" id="IPR055343">
    <property type="entry name" value="CREG_beta-barrel"/>
</dbReference>
<evidence type="ECO:0000313" key="3">
    <source>
        <dbReference type="EMBL" id="MBB4038808.1"/>
    </source>
</evidence>
<evidence type="ECO:0008006" key="5">
    <source>
        <dbReference type="Google" id="ProtNLM"/>
    </source>
</evidence>
<dbReference type="Pfam" id="PF10615">
    <property type="entry name" value="DUF2470"/>
    <property type="match status" value="1"/>
</dbReference>
<proteinExistence type="predicted"/>